<reference evidence="2 4" key="3">
    <citation type="submission" date="2013-04" db="EMBL/GenBank/DDBJ databases">
        <authorList>
            <person name="Chin J."/>
            <person name="Alexander D.H."/>
            <person name="Marks P."/>
            <person name="Korlach J."/>
            <person name="Clum A."/>
            <person name="Copeland A."/>
        </authorList>
    </citation>
    <scope>NUCLEOTIDE SEQUENCE [LARGE SCALE GENOMIC DNA]</scope>
    <source>
        <strain evidence="4">ATCC 35948 / DSM 1279 / VKM B-1258 / 21</strain>
        <strain evidence="2">DSM 1279</strain>
    </source>
</reference>
<evidence type="ECO:0000313" key="2">
    <source>
        <dbReference type="EMBL" id="AGK06210.1"/>
    </source>
</evidence>
<organism evidence="2 4">
    <name type="scientific">Meiothermus ruber (strain ATCC 35948 / DSM 1279 / VKM B-1258 / 21)</name>
    <name type="common">Thermus ruber</name>
    <dbReference type="NCBI Taxonomy" id="504728"/>
    <lineage>
        <taxon>Bacteria</taxon>
        <taxon>Thermotogati</taxon>
        <taxon>Deinococcota</taxon>
        <taxon>Deinococci</taxon>
        <taxon>Thermales</taxon>
        <taxon>Thermaceae</taxon>
        <taxon>Meiothermus</taxon>
    </lineage>
</organism>
<reference evidence="1 3" key="1">
    <citation type="journal article" date="2010" name="Stand. Genomic Sci.">
        <title>Complete genome sequence of Meiothermus ruber type strain (21).</title>
        <authorList>
            <person name="Tindall B.J."/>
            <person name="Sikorski J."/>
            <person name="Lucas S."/>
            <person name="Goltsman E."/>
            <person name="Copeland A."/>
            <person name="Glavina Del Rio T."/>
            <person name="Nolan M."/>
            <person name="Tice H."/>
            <person name="Cheng J.F."/>
            <person name="Han C."/>
            <person name="Pitluck S."/>
            <person name="Liolios K."/>
            <person name="Ivanova N."/>
            <person name="Mavromatis K."/>
            <person name="Ovchinnikova G."/>
            <person name="Pati A."/>
            <person name="Fahnrich R."/>
            <person name="Goodwin L."/>
            <person name="Chen A."/>
            <person name="Palaniappan K."/>
            <person name="Land M."/>
            <person name="Hauser L."/>
            <person name="Chang Y.J."/>
            <person name="Jeffries C.D."/>
            <person name="Rohde M."/>
            <person name="Goker M."/>
            <person name="Woyke T."/>
            <person name="Bristow J."/>
            <person name="Eisen J.A."/>
            <person name="Markowitz V."/>
            <person name="Hugenholtz P."/>
            <person name="Kyrpides N.C."/>
            <person name="Klenk H.P."/>
            <person name="Lapidus A."/>
        </authorList>
    </citation>
    <scope>NUCLEOTIDE SEQUENCE [LARGE SCALE GENOMIC DNA]</scope>
    <source>
        <strain evidence="3">ATCC 35948 / DSM 1279 / VKM B-1258 / 21</strain>
        <strain evidence="1">DSM 1279</strain>
    </source>
</reference>
<protein>
    <submittedName>
        <fullName evidence="2">Uncharacterized protein</fullName>
    </submittedName>
</protein>
<dbReference type="KEGG" id="mrb:Mrub_1588"/>
<dbReference type="KEGG" id="mre:K649_14620"/>
<sequence length="127" mass="14575">MNPWRLLLLGWLLLLPACRYTFVPLDPGRATLPNRFSVSGTLEATERGALARLTVRRLAEPAYLELRWYKGDQLFQERSIWVEKPGTYQARFERLDDGYYRLVVLVQNSPLLQLELGSPLLPPPPAP</sequence>
<gene>
    <name evidence="1" type="ordered locus">Mrub_1588</name>
    <name evidence="2" type="ORF">K649_14620</name>
</gene>
<dbReference type="Proteomes" id="UP000013026">
    <property type="component" value="Chromosome"/>
</dbReference>
<accession>D3PSB7</accession>
<evidence type="ECO:0000313" key="3">
    <source>
        <dbReference type="Proteomes" id="UP000006655"/>
    </source>
</evidence>
<evidence type="ECO:0000313" key="4">
    <source>
        <dbReference type="Proteomes" id="UP000013026"/>
    </source>
</evidence>
<reference evidence="2" key="2">
    <citation type="submission" date="2013-04" db="EMBL/GenBank/DDBJ databases">
        <title>Non-Hybrid, Finished Microbial Genome Assemblies from Long-Read SMRT Sequencing Data.</title>
        <authorList>
            <person name="Klammer A."/>
            <person name="Drake J."/>
            <person name="Heiner C."/>
            <person name="Clum A."/>
            <person name="Copeland A."/>
            <person name="Huddleston J."/>
            <person name="Eichler E."/>
            <person name="Turner S.W."/>
        </authorList>
    </citation>
    <scope>NUCLEOTIDE SEQUENCE</scope>
    <source>
        <strain evidence="2">DSM 1279</strain>
    </source>
</reference>
<name>D3PSB7_MEIRD</name>
<dbReference type="PATRIC" id="fig|504728.9.peg.3002"/>
<dbReference type="Proteomes" id="UP000006655">
    <property type="component" value="Chromosome"/>
</dbReference>
<dbReference type="EMBL" id="CP001743">
    <property type="protein sequence ID" value="ADD28350.1"/>
    <property type="molecule type" value="Genomic_DNA"/>
</dbReference>
<dbReference type="OrthoDB" id="32668at2"/>
<dbReference type="RefSeq" id="WP_013013852.1">
    <property type="nucleotide sequence ID" value="NC_013946.1"/>
</dbReference>
<dbReference type="EMBL" id="CP005385">
    <property type="protein sequence ID" value="AGK06210.1"/>
    <property type="molecule type" value="Genomic_DNA"/>
</dbReference>
<proteinExistence type="predicted"/>
<dbReference type="AlphaFoldDB" id="D3PSB7"/>
<keyword evidence="3" id="KW-1185">Reference proteome</keyword>
<dbReference type="STRING" id="504728.K649_14620"/>
<evidence type="ECO:0000313" key="1">
    <source>
        <dbReference type="EMBL" id="ADD28350.1"/>
    </source>
</evidence>